<keyword evidence="4" id="KW-1185">Reference proteome</keyword>
<name>A0A8J7U792_9BACT</name>
<organism evidence="3 4">
    <name type="scientific">Acanthopleuribacter pedis</name>
    <dbReference type="NCBI Taxonomy" id="442870"/>
    <lineage>
        <taxon>Bacteria</taxon>
        <taxon>Pseudomonadati</taxon>
        <taxon>Acidobacteriota</taxon>
        <taxon>Holophagae</taxon>
        <taxon>Acanthopleuribacterales</taxon>
        <taxon>Acanthopleuribacteraceae</taxon>
        <taxon>Acanthopleuribacter</taxon>
    </lineage>
</organism>
<feature type="binding site" evidence="2">
    <location>
        <position position="48"/>
    </location>
    <ligand>
        <name>Fe cation</name>
        <dbReference type="ChEBI" id="CHEBI:24875"/>
        <label>1</label>
    </ligand>
</feature>
<dbReference type="Pfam" id="PF13277">
    <property type="entry name" value="YmdB"/>
    <property type="match status" value="1"/>
</dbReference>
<feature type="active site" description="Proton donor" evidence="1">
    <location>
        <position position="76"/>
    </location>
</feature>
<feature type="binding site" evidence="2">
    <location>
        <position position="186"/>
    </location>
    <ligand>
        <name>Fe cation</name>
        <dbReference type="ChEBI" id="CHEBI:24875"/>
        <label>1</label>
    </ligand>
</feature>
<dbReference type="PANTHER" id="PTHR36303">
    <property type="entry name" value="2',3'-CYCLIC-NUCLEOTIDE 2'-PHOSPHODIESTERASE"/>
    <property type="match status" value="1"/>
</dbReference>
<protein>
    <submittedName>
        <fullName evidence="3">YmdB family metallophosphoesterase</fullName>
    </submittedName>
</protein>
<evidence type="ECO:0000313" key="3">
    <source>
        <dbReference type="EMBL" id="MBO1322258.1"/>
    </source>
</evidence>
<evidence type="ECO:0000256" key="2">
    <source>
        <dbReference type="PIRSR" id="PIRSR004789-51"/>
    </source>
</evidence>
<gene>
    <name evidence="3" type="ORF">J3U88_27545</name>
</gene>
<dbReference type="Proteomes" id="UP000664417">
    <property type="component" value="Unassembled WGS sequence"/>
</dbReference>
<dbReference type="AlphaFoldDB" id="A0A8J7U792"/>
<comment type="caution">
    <text evidence="3">The sequence shown here is derived from an EMBL/GenBank/DDBJ whole genome shotgun (WGS) entry which is preliminary data.</text>
</comment>
<dbReference type="RefSeq" id="WP_207862230.1">
    <property type="nucleotide sequence ID" value="NZ_JAFREP010000033.1"/>
</dbReference>
<feature type="binding site" evidence="2">
    <location>
        <position position="47"/>
    </location>
    <ligand>
        <name>Fe cation</name>
        <dbReference type="ChEBI" id="CHEBI:24875"/>
        <label>1</label>
    </ligand>
</feature>
<dbReference type="GO" id="GO:0004113">
    <property type="term" value="F:2',3'-cyclic-nucleotide 3'-phosphodiesterase activity"/>
    <property type="evidence" value="ECO:0007669"/>
    <property type="project" value="TreeGrafter"/>
</dbReference>
<feature type="binding site" evidence="2">
    <location>
        <position position="47"/>
    </location>
    <ligand>
        <name>Fe cation</name>
        <dbReference type="ChEBI" id="CHEBI:24875"/>
        <label>2</label>
    </ligand>
</feature>
<dbReference type="CDD" id="cd07382">
    <property type="entry name" value="MPP_DR1281"/>
    <property type="match status" value="1"/>
</dbReference>
<evidence type="ECO:0000313" key="4">
    <source>
        <dbReference type="Proteomes" id="UP000664417"/>
    </source>
</evidence>
<reference evidence="3" key="1">
    <citation type="submission" date="2021-03" db="EMBL/GenBank/DDBJ databases">
        <authorList>
            <person name="Wang G."/>
        </authorList>
    </citation>
    <scope>NUCLEOTIDE SEQUENCE</scope>
    <source>
        <strain evidence="3">KCTC 12899</strain>
    </source>
</reference>
<keyword evidence="2" id="KW-0479">Metal-binding</keyword>
<dbReference type="EMBL" id="JAFREP010000033">
    <property type="protein sequence ID" value="MBO1322258.1"/>
    <property type="molecule type" value="Genomic_DNA"/>
</dbReference>
<evidence type="ECO:0000256" key="1">
    <source>
        <dbReference type="PIRSR" id="PIRSR004789-50"/>
    </source>
</evidence>
<dbReference type="GO" id="GO:0046872">
    <property type="term" value="F:metal ion binding"/>
    <property type="evidence" value="ECO:0007669"/>
    <property type="project" value="UniProtKB-KW"/>
</dbReference>
<dbReference type="PANTHER" id="PTHR36303:SF1">
    <property type="entry name" value="2',3'-CYCLIC-NUCLEOTIDE 2'-PHOSPHODIESTERASE"/>
    <property type="match status" value="1"/>
</dbReference>
<dbReference type="Gene3D" id="3.60.21.10">
    <property type="match status" value="1"/>
</dbReference>
<accession>A0A8J7U792</accession>
<feature type="binding site" evidence="2">
    <location>
        <position position="75"/>
    </location>
    <ligand>
        <name>Fe cation</name>
        <dbReference type="ChEBI" id="CHEBI:24875"/>
        <label>2</label>
    </ligand>
</feature>
<sequence length="276" mass="30257">MQPNTENLLRVLAVGDVIGRPGRRLLERMLPRLKAHFSFDISVVNVENAAGGFGMLEDTYREFLGMGVDIMTSGNHIYDKKGGETWMDDATRMLVPANWPPGAPGLGYNLFDCGGGQKLAVMNLIGRTFMRPYDCPFRTADNLLPAIRELTPLILVDFHAEATSEKTALGWHLSKRISALWGTHTHVPTADARILDGHTGYQTDLGMTGAYDSVIGMIKEPVIEGFLSQNRLRFEVAKGDCRLGGCLLDLDRETGACVAIKNLFLTEDDLETAASA</sequence>
<proteinExistence type="predicted"/>
<dbReference type="PIRSF" id="PIRSF004789">
    <property type="entry name" value="DR1281"/>
    <property type="match status" value="1"/>
</dbReference>
<dbReference type="InterPro" id="IPR029052">
    <property type="entry name" value="Metallo-depent_PP-like"/>
</dbReference>
<dbReference type="InterPro" id="IPR005235">
    <property type="entry name" value="YmdB-like"/>
</dbReference>
<dbReference type="SUPFAM" id="SSF56300">
    <property type="entry name" value="Metallo-dependent phosphatases"/>
    <property type="match status" value="1"/>
</dbReference>
<feature type="binding site" evidence="2">
    <location>
        <position position="16"/>
    </location>
    <ligand>
        <name>Fe cation</name>
        <dbReference type="ChEBI" id="CHEBI:24875"/>
        <label>1</label>
    </ligand>
</feature>
<feature type="binding site" evidence="2">
    <location>
        <position position="184"/>
    </location>
    <ligand>
        <name>Fe cation</name>
        <dbReference type="ChEBI" id="CHEBI:24875"/>
        <label>2</label>
    </ligand>
</feature>
<feature type="binding site" evidence="2">
    <location>
        <position position="159"/>
    </location>
    <ligand>
        <name>Fe cation</name>
        <dbReference type="ChEBI" id="CHEBI:24875"/>
        <label>2</label>
    </ligand>
</feature>